<reference evidence="2" key="1">
    <citation type="submission" date="2018-05" db="EMBL/GenBank/DDBJ databases">
        <authorList>
            <person name="Lanie J.A."/>
            <person name="Ng W.-L."/>
            <person name="Kazmierczak K.M."/>
            <person name="Andrzejewski T.M."/>
            <person name="Davidsen T.M."/>
            <person name="Wayne K.J."/>
            <person name="Tettelin H."/>
            <person name="Glass J.I."/>
            <person name="Rusch D."/>
            <person name="Podicherti R."/>
            <person name="Tsui H.-C.T."/>
            <person name="Winkler M.E."/>
        </authorList>
    </citation>
    <scope>NUCLEOTIDE SEQUENCE</scope>
</reference>
<keyword evidence="1" id="KW-0472">Membrane</keyword>
<dbReference type="AlphaFoldDB" id="A0A382CE60"/>
<accession>A0A382CE60</accession>
<organism evidence="2">
    <name type="scientific">marine metagenome</name>
    <dbReference type="NCBI Taxonomy" id="408172"/>
    <lineage>
        <taxon>unclassified sequences</taxon>
        <taxon>metagenomes</taxon>
        <taxon>ecological metagenomes</taxon>
    </lineage>
</organism>
<sequence length="57" mass="6590">MRRFYKVVKHALGSFNIEDGYDKKHEDEIAAVRIFIVGSNVICVWVIIVNVIKGWVI</sequence>
<name>A0A382CE60_9ZZZZ</name>
<gene>
    <name evidence="2" type="ORF">METZ01_LOCUS177210</name>
</gene>
<protein>
    <submittedName>
        <fullName evidence="2">Uncharacterized protein</fullName>
    </submittedName>
</protein>
<dbReference type="EMBL" id="UINC01034081">
    <property type="protein sequence ID" value="SVB24356.1"/>
    <property type="molecule type" value="Genomic_DNA"/>
</dbReference>
<evidence type="ECO:0000313" key="2">
    <source>
        <dbReference type="EMBL" id="SVB24356.1"/>
    </source>
</evidence>
<evidence type="ECO:0000256" key="1">
    <source>
        <dbReference type="SAM" id="Phobius"/>
    </source>
</evidence>
<proteinExistence type="predicted"/>
<keyword evidence="1" id="KW-1133">Transmembrane helix</keyword>
<keyword evidence="1" id="KW-0812">Transmembrane</keyword>
<feature type="transmembrane region" description="Helical" evidence="1">
    <location>
        <begin position="30"/>
        <end position="52"/>
    </location>
</feature>